<gene>
    <name evidence="2" type="ORF">TKK_016632</name>
</gene>
<evidence type="ECO:0000313" key="2">
    <source>
        <dbReference type="EMBL" id="KAL3388204.1"/>
    </source>
</evidence>
<dbReference type="SUPFAM" id="SSF56112">
    <property type="entry name" value="Protein kinase-like (PK-like)"/>
    <property type="match status" value="1"/>
</dbReference>
<dbReference type="Pfam" id="PF02958">
    <property type="entry name" value="EcKL"/>
    <property type="match status" value="1"/>
</dbReference>
<keyword evidence="3" id="KW-1185">Reference proteome</keyword>
<comment type="caution">
    <text evidence="2">The sequence shown here is derived from an EMBL/GenBank/DDBJ whole genome shotgun (WGS) entry which is preliminary data.</text>
</comment>
<evidence type="ECO:0000259" key="1">
    <source>
        <dbReference type="SMART" id="SM00587"/>
    </source>
</evidence>
<proteinExistence type="predicted"/>
<protein>
    <recommendedName>
        <fullName evidence="1">CHK kinase-like domain-containing protein</fullName>
    </recommendedName>
</protein>
<reference evidence="2 3" key="1">
    <citation type="journal article" date="2024" name="bioRxiv">
        <title>A reference genome for Trichogramma kaykai: A tiny desert-dwelling parasitoid wasp with competing sex-ratio distorters.</title>
        <authorList>
            <person name="Culotta J."/>
            <person name="Lindsey A.R."/>
        </authorList>
    </citation>
    <scope>NUCLEOTIDE SEQUENCE [LARGE SCALE GENOMIC DNA]</scope>
    <source>
        <strain evidence="2 3">KSX58</strain>
    </source>
</reference>
<dbReference type="AlphaFoldDB" id="A0ABD2W605"/>
<dbReference type="Proteomes" id="UP001627154">
    <property type="component" value="Unassembled WGS sequence"/>
</dbReference>
<name>A0ABD2W605_9HYME</name>
<dbReference type="PANTHER" id="PTHR11012">
    <property type="entry name" value="PROTEIN KINASE-LIKE DOMAIN-CONTAINING"/>
    <property type="match status" value="1"/>
</dbReference>
<dbReference type="SMART" id="SM00587">
    <property type="entry name" value="CHK"/>
    <property type="match status" value="1"/>
</dbReference>
<organism evidence="2 3">
    <name type="scientific">Trichogramma kaykai</name>
    <dbReference type="NCBI Taxonomy" id="54128"/>
    <lineage>
        <taxon>Eukaryota</taxon>
        <taxon>Metazoa</taxon>
        <taxon>Ecdysozoa</taxon>
        <taxon>Arthropoda</taxon>
        <taxon>Hexapoda</taxon>
        <taxon>Insecta</taxon>
        <taxon>Pterygota</taxon>
        <taxon>Neoptera</taxon>
        <taxon>Endopterygota</taxon>
        <taxon>Hymenoptera</taxon>
        <taxon>Apocrita</taxon>
        <taxon>Proctotrupomorpha</taxon>
        <taxon>Chalcidoidea</taxon>
        <taxon>Trichogrammatidae</taxon>
        <taxon>Trichogramma</taxon>
    </lineage>
</organism>
<evidence type="ECO:0000313" key="3">
    <source>
        <dbReference type="Proteomes" id="UP001627154"/>
    </source>
</evidence>
<accession>A0ABD2W605</accession>
<dbReference type="EMBL" id="JBJJXI010000135">
    <property type="protein sequence ID" value="KAL3388204.1"/>
    <property type="molecule type" value="Genomic_DNA"/>
</dbReference>
<dbReference type="PANTHER" id="PTHR11012:SF48">
    <property type="entry name" value="CHK KINASE-LIKE DOMAIN-CONTAINING PROTEIN-RELATED"/>
    <property type="match status" value="1"/>
</dbReference>
<dbReference type="Gene3D" id="3.90.1200.10">
    <property type="match status" value="1"/>
</dbReference>
<dbReference type="InterPro" id="IPR011009">
    <property type="entry name" value="Kinase-like_dom_sf"/>
</dbReference>
<dbReference type="InterPro" id="IPR004119">
    <property type="entry name" value="EcKL"/>
</dbReference>
<feature type="domain" description="CHK kinase-like" evidence="1">
    <location>
        <begin position="115"/>
        <end position="302"/>
    </location>
</feature>
<sequence length="398" mass="45877">MSLLTEDIYVVISRAISPHAKVLDHRIEPFSEGKNGIFGEHRLLVVEVELAGANINKSFFVKTPPESSLITDFIMDESTFVEEVNFYQQVQPLMMQNYKGESWSANCYLTKKNLLVFEDLRSQNYTTRSDFPMDGQSIKQTLATLARFHASSVLTEKKLGRSLKQAFPGSFEEIVYTKNKKFGLSTPIAYEAMKMMATKYGFQDSVNLVPKIHDRVHNLVRERKDQCNVICHSDLWRNNIMFNDEGGESSCILVDFQLLRYASPAVDINMFLYLNTTLEYRKTNEMLLFKHYYSVFSETLVKNSCELNGVLSYSEMLKNYQKHKLVGLTYAAMYGPGLHLKPAEIAKLMNDAQLLTDWLMHDRNSFIKSNLDADPVYEEKIKNIIYELMEEAKQTFHS</sequence>
<dbReference type="InterPro" id="IPR015897">
    <property type="entry name" value="CHK_kinase-like"/>
</dbReference>